<evidence type="ECO:0000313" key="2">
    <source>
        <dbReference type="EMBL" id="KAK4126182.1"/>
    </source>
</evidence>
<proteinExistence type="predicted"/>
<dbReference type="AlphaFoldDB" id="A0AAN6U495"/>
<dbReference type="EMBL" id="MU853225">
    <property type="protein sequence ID" value="KAK4126182.1"/>
    <property type="molecule type" value="Genomic_DNA"/>
</dbReference>
<feature type="region of interest" description="Disordered" evidence="1">
    <location>
        <begin position="1"/>
        <end position="33"/>
    </location>
</feature>
<accession>A0AAN6U495</accession>
<evidence type="ECO:0000256" key="1">
    <source>
        <dbReference type="SAM" id="MobiDB-lite"/>
    </source>
</evidence>
<organism evidence="2 3">
    <name type="scientific">Parathielavia appendiculata</name>
    <dbReference type="NCBI Taxonomy" id="2587402"/>
    <lineage>
        <taxon>Eukaryota</taxon>
        <taxon>Fungi</taxon>
        <taxon>Dikarya</taxon>
        <taxon>Ascomycota</taxon>
        <taxon>Pezizomycotina</taxon>
        <taxon>Sordariomycetes</taxon>
        <taxon>Sordariomycetidae</taxon>
        <taxon>Sordariales</taxon>
        <taxon>Chaetomiaceae</taxon>
        <taxon>Parathielavia</taxon>
    </lineage>
</organism>
<reference evidence="2" key="1">
    <citation type="journal article" date="2023" name="Mol. Phylogenet. Evol.">
        <title>Genome-scale phylogeny and comparative genomics of the fungal order Sordariales.</title>
        <authorList>
            <person name="Hensen N."/>
            <person name="Bonometti L."/>
            <person name="Westerberg I."/>
            <person name="Brannstrom I.O."/>
            <person name="Guillou S."/>
            <person name="Cros-Aarteil S."/>
            <person name="Calhoun S."/>
            <person name="Haridas S."/>
            <person name="Kuo A."/>
            <person name="Mondo S."/>
            <person name="Pangilinan J."/>
            <person name="Riley R."/>
            <person name="LaButti K."/>
            <person name="Andreopoulos B."/>
            <person name="Lipzen A."/>
            <person name="Chen C."/>
            <person name="Yan M."/>
            <person name="Daum C."/>
            <person name="Ng V."/>
            <person name="Clum A."/>
            <person name="Steindorff A."/>
            <person name="Ohm R.A."/>
            <person name="Martin F."/>
            <person name="Silar P."/>
            <person name="Natvig D.O."/>
            <person name="Lalanne C."/>
            <person name="Gautier V."/>
            <person name="Ament-Velasquez S.L."/>
            <person name="Kruys A."/>
            <person name="Hutchinson M.I."/>
            <person name="Powell A.J."/>
            <person name="Barry K."/>
            <person name="Miller A.N."/>
            <person name="Grigoriev I.V."/>
            <person name="Debuchy R."/>
            <person name="Gladieux P."/>
            <person name="Hiltunen Thoren M."/>
            <person name="Johannesson H."/>
        </authorList>
    </citation>
    <scope>NUCLEOTIDE SEQUENCE</scope>
    <source>
        <strain evidence="2">CBS 731.68</strain>
    </source>
</reference>
<comment type="caution">
    <text evidence="2">The sequence shown here is derived from an EMBL/GenBank/DDBJ whole genome shotgun (WGS) entry which is preliminary data.</text>
</comment>
<feature type="region of interest" description="Disordered" evidence="1">
    <location>
        <begin position="119"/>
        <end position="154"/>
    </location>
</feature>
<keyword evidence="3" id="KW-1185">Reference proteome</keyword>
<gene>
    <name evidence="2" type="ORF">N657DRAFT_296851</name>
</gene>
<sequence length="154" mass="17275">MADEFLPPYSPRPHPPYFTAPSNPRQSSPHRRTIQIQPGDCLEIDEQVRAMGIGRSNERQAALLAESATVMSAGERIYLATSLISLAFSVVRHFAMSVMVDIWSPGLCPTELRKRLDAHTDLSPHTPGPSQLWKRQPRQRIQTANAPPRRSTPR</sequence>
<protein>
    <submittedName>
        <fullName evidence="2">Uncharacterized protein</fullName>
    </submittedName>
</protein>
<reference evidence="2" key="2">
    <citation type="submission" date="2023-05" db="EMBL/GenBank/DDBJ databases">
        <authorList>
            <consortium name="Lawrence Berkeley National Laboratory"/>
            <person name="Steindorff A."/>
            <person name="Hensen N."/>
            <person name="Bonometti L."/>
            <person name="Westerberg I."/>
            <person name="Brannstrom I.O."/>
            <person name="Guillou S."/>
            <person name="Cros-Aarteil S."/>
            <person name="Calhoun S."/>
            <person name="Haridas S."/>
            <person name="Kuo A."/>
            <person name="Mondo S."/>
            <person name="Pangilinan J."/>
            <person name="Riley R."/>
            <person name="Labutti K."/>
            <person name="Andreopoulos B."/>
            <person name="Lipzen A."/>
            <person name="Chen C."/>
            <person name="Yanf M."/>
            <person name="Daum C."/>
            <person name="Ng V."/>
            <person name="Clum A."/>
            <person name="Ohm R."/>
            <person name="Martin F."/>
            <person name="Silar P."/>
            <person name="Natvig D."/>
            <person name="Lalanne C."/>
            <person name="Gautier V."/>
            <person name="Ament-Velasquez S.L."/>
            <person name="Kruys A."/>
            <person name="Hutchinson M.I."/>
            <person name="Powell A.J."/>
            <person name="Barry K."/>
            <person name="Miller A.N."/>
            <person name="Grigoriev I.V."/>
            <person name="Debuchy R."/>
            <person name="Gladieux P."/>
            <person name="Thoren M.H."/>
            <person name="Johannesson H."/>
        </authorList>
    </citation>
    <scope>NUCLEOTIDE SEQUENCE</scope>
    <source>
        <strain evidence="2">CBS 731.68</strain>
    </source>
</reference>
<dbReference type="GeneID" id="87823430"/>
<name>A0AAN6U495_9PEZI</name>
<evidence type="ECO:0000313" key="3">
    <source>
        <dbReference type="Proteomes" id="UP001302602"/>
    </source>
</evidence>
<dbReference type="Proteomes" id="UP001302602">
    <property type="component" value="Unassembled WGS sequence"/>
</dbReference>
<feature type="compositionally biased region" description="Pro residues" evidence="1">
    <location>
        <begin position="8"/>
        <end position="18"/>
    </location>
</feature>
<dbReference type="RefSeq" id="XP_062649953.1">
    <property type="nucleotide sequence ID" value="XM_062786662.1"/>
</dbReference>